<sequence length="391" mass="42646">MSERQKLLDAARTAVNLLDAAHSAVDLLTTVLGTEEENGCHGNLTEQHRDVTDLPQTASKSTSEVWKTQIPEGKGPMRGASTLRIKDDTKPHSQNTAPSNIHRAASATIATDDGEKDETDIHSQMRNGRNGRDRRFSRAVIPRIPSQVAKVTPQRLIACEKRGDVIMEDAIGGDGGGGTEIRVEGWDHSFNEFVIEQAQASSILVLENAKLRKELHEAKTEVATLNKELSMNESQVDHNDAEVQTMLCSHARGDHFYLGQGFNELASDDEDTDYLTTYSNSSPDRRYSTQANRSDGFMEGTRGAEVYFCTPGSNISTPRTLGRASTVSSSGGGLIRRKLELPKSLKNGGGYLSITSYEALTSDDDESSTISPGCCPFACFSCFGRRKSPQK</sequence>
<feature type="region of interest" description="Disordered" evidence="2">
    <location>
        <begin position="110"/>
        <end position="131"/>
    </location>
</feature>
<organism evidence="3 4">
    <name type="scientific">Strongylocentrotus purpuratus</name>
    <name type="common">Purple sea urchin</name>
    <dbReference type="NCBI Taxonomy" id="7668"/>
    <lineage>
        <taxon>Eukaryota</taxon>
        <taxon>Metazoa</taxon>
        <taxon>Echinodermata</taxon>
        <taxon>Eleutherozoa</taxon>
        <taxon>Echinozoa</taxon>
        <taxon>Echinoidea</taxon>
        <taxon>Euechinoidea</taxon>
        <taxon>Echinacea</taxon>
        <taxon>Camarodonta</taxon>
        <taxon>Echinidea</taxon>
        <taxon>Strongylocentrotidae</taxon>
        <taxon>Strongylocentrotus</taxon>
    </lineage>
</organism>
<feature type="coiled-coil region" evidence="1">
    <location>
        <begin position="208"/>
        <end position="235"/>
    </location>
</feature>
<dbReference type="GeneID" id="100889715"/>
<evidence type="ECO:0000256" key="2">
    <source>
        <dbReference type="SAM" id="MobiDB-lite"/>
    </source>
</evidence>
<dbReference type="EnsemblMetazoa" id="XM_030985838">
    <property type="protein sequence ID" value="XP_030841698"/>
    <property type="gene ID" value="LOC100889715"/>
</dbReference>
<dbReference type="Proteomes" id="UP000007110">
    <property type="component" value="Unassembled WGS sequence"/>
</dbReference>
<protein>
    <submittedName>
        <fullName evidence="3">Uncharacterized protein</fullName>
    </submittedName>
</protein>
<accession>A0A7M7NWB4</accession>
<name>A0A7M7NWB4_STRPU</name>
<reference evidence="3" key="2">
    <citation type="submission" date="2021-01" db="UniProtKB">
        <authorList>
            <consortium name="EnsemblMetazoa"/>
        </authorList>
    </citation>
    <scope>IDENTIFICATION</scope>
</reference>
<dbReference type="InParanoid" id="A0A7M7NWB4"/>
<dbReference type="KEGG" id="spu:100889715"/>
<dbReference type="RefSeq" id="XP_030841698.1">
    <property type="nucleotide sequence ID" value="XM_030985838.1"/>
</dbReference>
<evidence type="ECO:0000256" key="1">
    <source>
        <dbReference type="SAM" id="Coils"/>
    </source>
</evidence>
<dbReference type="AlphaFoldDB" id="A0A7M7NWB4"/>
<keyword evidence="4" id="KW-1185">Reference proteome</keyword>
<dbReference type="OrthoDB" id="10142587at2759"/>
<reference evidence="4" key="1">
    <citation type="submission" date="2015-02" db="EMBL/GenBank/DDBJ databases">
        <title>Genome sequencing for Strongylocentrotus purpuratus.</title>
        <authorList>
            <person name="Murali S."/>
            <person name="Liu Y."/>
            <person name="Vee V."/>
            <person name="English A."/>
            <person name="Wang M."/>
            <person name="Skinner E."/>
            <person name="Han Y."/>
            <person name="Muzny D.M."/>
            <person name="Worley K.C."/>
            <person name="Gibbs R.A."/>
        </authorList>
    </citation>
    <scope>NUCLEOTIDE SEQUENCE</scope>
</reference>
<keyword evidence="1" id="KW-0175">Coiled coil</keyword>
<evidence type="ECO:0000313" key="3">
    <source>
        <dbReference type="EnsemblMetazoa" id="XP_030841698"/>
    </source>
</evidence>
<evidence type="ECO:0000313" key="4">
    <source>
        <dbReference type="Proteomes" id="UP000007110"/>
    </source>
</evidence>
<proteinExistence type="predicted"/>